<dbReference type="CDD" id="cd17324">
    <property type="entry name" value="MFS_NepI_like"/>
    <property type="match status" value="1"/>
</dbReference>
<feature type="transmembrane region" description="Helical" evidence="8">
    <location>
        <begin position="85"/>
        <end position="103"/>
    </location>
</feature>
<feature type="transmembrane region" description="Helical" evidence="8">
    <location>
        <begin position="320"/>
        <end position="346"/>
    </location>
</feature>
<feature type="domain" description="Major facilitator superfamily (MFS) profile" evidence="9">
    <location>
        <begin position="18"/>
        <end position="406"/>
    </location>
</feature>
<feature type="transmembrane region" description="Helical" evidence="8">
    <location>
        <begin position="296"/>
        <end position="314"/>
    </location>
</feature>
<evidence type="ECO:0000256" key="5">
    <source>
        <dbReference type="ARBA" id="ARBA00022692"/>
    </source>
</evidence>
<feature type="transmembrane region" description="Helical" evidence="8">
    <location>
        <begin position="358"/>
        <end position="377"/>
    </location>
</feature>
<organism evidence="10 11">
    <name type="scientific">Rothia endophytica</name>
    <dbReference type="NCBI Taxonomy" id="1324766"/>
    <lineage>
        <taxon>Bacteria</taxon>
        <taxon>Bacillati</taxon>
        <taxon>Actinomycetota</taxon>
        <taxon>Actinomycetes</taxon>
        <taxon>Micrococcales</taxon>
        <taxon>Micrococcaceae</taxon>
        <taxon>Rothia</taxon>
    </lineage>
</organism>
<dbReference type="SUPFAM" id="SSF103473">
    <property type="entry name" value="MFS general substrate transporter"/>
    <property type="match status" value="1"/>
</dbReference>
<dbReference type="InterPro" id="IPR011701">
    <property type="entry name" value="MFS"/>
</dbReference>
<sequence length="407" mass="41916">MSTEFAGYRRGSSEYRRLLIAMFAAGLATFAQLYSPQPLLPAIAEDLGVSADTAALTMSCATAGLALCTLLWASVADHCGRVRTMTVAVLGATCFGLLTPWVSHYPLMLLLRTVEGAFLGGVAGLAVAVIVSEAHPSVRAAATGLYISGTSIGGLAGRIIAGPLSEVMSWRLSMFAVSVVGALAAVLFITLIPASHDRQRTPGASIGSSGVGSALGFFHKIKGLLTNMQVLALFFAGFALMGALVSIYNYIGFKLQAPPYFLSPTLIAFLFLMYLFGTVSSGAASRLTGKNGLKPVFLTSCLLMAAGILLTLAGPLPVVVLGLAVLTTGFFAAHAIASGWVGLLSLDAKTQATALYNSFYYTGSALVGWATGLLYTAAGWSGTALACTGLLLLSALFSALALGKKAG</sequence>
<evidence type="ECO:0000256" key="4">
    <source>
        <dbReference type="ARBA" id="ARBA00022475"/>
    </source>
</evidence>
<feature type="transmembrane region" description="Helical" evidence="8">
    <location>
        <begin position="173"/>
        <end position="192"/>
    </location>
</feature>
<keyword evidence="7 8" id="KW-0472">Membrane</keyword>
<feature type="transmembrane region" description="Helical" evidence="8">
    <location>
        <begin position="18"/>
        <end position="34"/>
    </location>
</feature>
<keyword evidence="5 8" id="KW-0812">Transmembrane</keyword>
<gene>
    <name evidence="10" type="ORF">GCM10023352_21260</name>
</gene>
<evidence type="ECO:0000256" key="3">
    <source>
        <dbReference type="ARBA" id="ARBA00022448"/>
    </source>
</evidence>
<feature type="transmembrane region" description="Helical" evidence="8">
    <location>
        <begin position="383"/>
        <end position="403"/>
    </location>
</feature>
<dbReference type="EMBL" id="BAABKP010000007">
    <property type="protein sequence ID" value="GAA4800845.1"/>
    <property type="molecule type" value="Genomic_DNA"/>
</dbReference>
<feature type="transmembrane region" description="Helical" evidence="8">
    <location>
        <begin position="109"/>
        <end position="131"/>
    </location>
</feature>
<dbReference type="PROSITE" id="PS50850">
    <property type="entry name" value="MFS"/>
    <property type="match status" value="1"/>
</dbReference>
<dbReference type="Pfam" id="PF07690">
    <property type="entry name" value="MFS_1"/>
    <property type="match status" value="1"/>
</dbReference>
<dbReference type="Gene3D" id="1.20.1250.20">
    <property type="entry name" value="MFS general substrate transporter like domains"/>
    <property type="match status" value="1"/>
</dbReference>
<keyword evidence="3" id="KW-0813">Transport</keyword>
<protein>
    <submittedName>
        <fullName evidence="10">MFS transporter</fullName>
    </submittedName>
</protein>
<feature type="transmembrane region" description="Helical" evidence="8">
    <location>
        <begin position="230"/>
        <end position="251"/>
    </location>
</feature>
<name>A0ABP9BUX2_9MICC</name>
<dbReference type="PANTHER" id="PTHR43271">
    <property type="entry name" value="BLL2771 PROTEIN"/>
    <property type="match status" value="1"/>
</dbReference>
<keyword evidence="6 8" id="KW-1133">Transmembrane helix</keyword>
<evidence type="ECO:0000313" key="10">
    <source>
        <dbReference type="EMBL" id="GAA4800845.1"/>
    </source>
</evidence>
<keyword evidence="11" id="KW-1185">Reference proteome</keyword>
<comment type="subcellular location">
    <subcellularLocation>
        <location evidence="1">Cell membrane</location>
        <topology evidence="1">Multi-pass membrane protein</topology>
    </subcellularLocation>
</comment>
<dbReference type="PANTHER" id="PTHR43271:SF1">
    <property type="entry name" value="INNER MEMBRANE TRANSPORT PROTEIN YNFM"/>
    <property type="match status" value="1"/>
</dbReference>
<evidence type="ECO:0000313" key="11">
    <source>
        <dbReference type="Proteomes" id="UP001500187"/>
    </source>
</evidence>
<evidence type="ECO:0000256" key="7">
    <source>
        <dbReference type="ARBA" id="ARBA00023136"/>
    </source>
</evidence>
<evidence type="ECO:0000256" key="6">
    <source>
        <dbReference type="ARBA" id="ARBA00022989"/>
    </source>
</evidence>
<feature type="transmembrane region" description="Helical" evidence="8">
    <location>
        <begin position="54"/>
        <end position="73"/>
    </location>
</feature>
<accession>A0ABP9BUX2</accession>
<dbReference type="RefSeq" id="WP_345447422.1">
    <property type="nucleotide sequence ID" value="NZ_BAABKP010000007.1"/>
</dbReference>
<feature type="transmembrane region" description="Helical" evidence="8">
    <location>
        <begin position="143"/>
        <end position="161"/>
    </location>
</feature>
<evidence type="ECO:0000256" key="1">
    <source>
        <dbReference type="ARBA" id="ARBA00004651"/>
    </source>
</evidence>
<keyword evidence="4" id="KW-1003">Cell membrane</keyword>
<dbReference type="InterPro" id="IPR036259">
    <property type="entry name" value="MFS_trans_sf"/>
</dbReference>
<comment type="similarity">
    <text evidence="2">Belongs to the major facilitator superfamily.</text>
</comment>
<dbReference type="InterPro" id="IPR020846">
    <property type="entry name" value="MFS_dom"/>
</dbReference>
<feature type="transmembrane region" description="Helical" evidence="8">
    <location>
        <begin position="257"/>
        <end position="276"/>
    </location>
</feature>
<evidence type="ECO:0000256" key="2">
    <source>
        <dbReference type="ARBA" id="ARBA00008335"/>
    </source>
</evidence>
<dbReference type="Proteomes" id="UP001500187">
    <property type="component" value="Unassembled WGS sequence"/>
</dbReference>
<evidence type="ECO:0000259" key="9">
    <source>
        <dbReference type="PROSITE" id="PS50850"/>
    </source>
</evidence>
<reference evidence="11" key="1">
    <citation type="journal article" date="2019" name="Int. J. Syst. Evol. Microbiol.">
        <title>The Global Catalogue of Microorganisms (GCM) 10K type strain sequencing project: providing services to taxonomists for standard genome sequencing and annotation.</title>
        <authorList>
            <consortium name="The Broad Institute Genomics Platform"/>
            <consortium name="The Broad Institute Genome Sequencing Center for Infectious Disease"/>
            <person name="Wu L."/>
            <person name="Ma J."/>
        </authorList>
    </citation>
    <scope>NUCLEOTIDE SEQUENCE [LARGE SCALE GENOMIC DNA]</scope>
    <source>
        <strain evidence="11">JCM 18541</strain>
    </source>
</reference>
<evidence type="ECO:0000256" key="8">
    <source>
        <dbReference type="SAM" id="Phobius"/>
    </source>
</evidence>
<proteinExistence type="inferred from homology"/>
<comment type="caution">
    <text evidence="10">The sequence shown here is derived from an EMBL/GenBank/DDBJ whole genome shotgun (WGS) entry which is preliminary data.</text>
</comment>